<dbReference type="InterPro" id="IPR006860">
    <property type="entry name" value="FecR"/>
</dbReference>
<sequence>MMDRTSSAAIDAEAADWVVRLGAASLDPHEQRALEEWLATSAEHRRALEFAQSTWRVMGQVAAGTPSAEAATSASFTRSVSGPRFANRRVGRPLALAASLLVGVVALGTIRDIPWVALGADHYTRVGEVRRVELSDGSVVTLDTDSAIAVDYSNSSRRIHLLAGTAKFDVAAIDNPSERPFIVAASDGTVRALGTSFVVERQDDEVTVSVVEHSVSVELHSLPDEQVVHTGERIHYGDTLGTIDNIDPARVATWSRDRLLFDNVPLRDAVKQINRYRKPPIVVADAALADRLISGLFRLDELDRAVDMIATELGARTANVPAVVTLMY</sequence>
<evidence type="ECO:0000313" key="4">
    <source>
        <dbReference type="Proteomes" id="UP001595904"/>
    </source>
</evidence>
<proteinExistence type="predicted"/>
<dbReference type="Gene3D" id="2.60.120.1440">
    <property type="match status" value="1"/>
</dbReference>
<evidence type="ECO:0000259" key="2">
    <source>
        <dbReference type="Pfam" id="PF16220"/>
    </source>
</evidence>
<dbReference type="Proteomes" id="UP001595904">
    <property type="component" value="Unassembled WGS sequence"/>
</dbReference>
<organism evidence="3 4">
    <name type="scientific">Steroidobacter flavus</name>
    <dbReference type="NCBI Taxonomy" id="1842136"/>
    <lineage>
        <taxon>Bacteria</taxon>
        <taxon>Pseudomonadati</taxon>
        <taxon>Pseudomonadota</taxon>
        <taxon>Gammaproteobacteria</taxon>
        <taxon>Steroidobacterales</taxon>
        <taxon>Steroidobacteraceae</taxon>
        <taxon>Steroidobacter</taxon>
    </lineage>
</organism>
<name>A0ABV8T3P0_9GAMM</name>
<feature type="domain" description="FecR N-terminal" evidence="2">
    <location>
        <begin position="13"/>
        <end position="53"/>
    </location>
</feature>
<dbReference type="Pfam" id="PF04773">
    <property type="entry name" value="FecR"/>
    <property type="match status" value="1"/>
</dbReference>
<dbReference type="PIRSF" id="PIRSF018266">
    <property type="entry name" value="FecR"/>
    <property type="match status" value="1"/>
</dbReference>
<evidence type="ECO:0000313" key="3">
    <source>
        <dbReference type="EMBL" id="MFC4313755.1"/>
    </source>
</evidence>
<dbReference type="PANTHER" id="PTHR30273:SF2">
    <property type="entry name" value="PROTEIN FECR"/>
    <property type="match status" value="1"/>
</dbReference>
<protein>
    <submittedName>
        <fullName evidence="3">FecR family protein</fullName>
    </submittedName>
</protein>
<gene>
    <name evidence="3" type="ORF">ACFPN2_32070</name>
</gene>
<dbReference type="Pfam" id="PF16220">
    <property type="entry name" value="DUF4880"/>
    <property type="match status" value="1"/>
</dbReference>
<dbReference type="RefSeq" id="WP_380604358.1">
    <property type="nucleotide sequence ID" value="NZ_JBHSDU010000015.1"/>
</dbReference>
<dbReference type="PANTHER" id="PTHR30273">
    <property type="entry name" value="PERIPLASMIC SIGNAL SENSOR AND SIGMA FACTOR ACTIVATOR FECR-RELATED"/>
    <property type="match status" value="1"/>
</dbReference>
<comment type="caution">
    <text evidence="3">The sequence shown here is derived from an EMBL/GenBank/DDBJ whole genome shotgun (WGS) entry which is preliminary data.</text>
</comment>
<reference evidence="4" key="1">
    <citation type="journal article" date="2019" name="Int. J. Syst. Evol. Microbiol.">
        <title>The Global Catalogue of Microorganisms (GCM) 10K type strain sequencing project: providing services to taxonomists for standard genome sequencing and annotation.</title>
        <authorList>
            <consortium name="The Broad Institute Genomics Platform"/>
            <consortium name="The Broad Institute Genome Sequencing Center for Infectious Disease"/>
            <person name="Wu L."/>
            <person name="Ma J."/>
        </authorList>
    </citation>
    <scope>NUCLEOTIDE SEQUENCE [LARGE SCALE GENOMIC DNA]</scope>
    <source>
        <strain evidence="4">CGMCC 1.10759</strain>
    </source>
</reference>
<evidence type="ECO:0000259" key="1">
    <source>
        <dbReference type="Pfam" id="PF04773"/>
    </source>
</evidence>
<feature type="domain" description="FecR protein" evidence="1">
    <location>
        <begin position="122"/>
        <end position="215"/>
    </location>
</feature>
<dbReference type="EMBL" id="JBHSDU010000015">
    <property type="protein sequence ID" value="MFC4313755.1"/>
    <property type="molecule type" value="Genomic_DNA"/>
</dbReference>
<accession>A0ABV8T3P0</accession>
<dbReference type="InterPro" id="IPR012373">
    <property type="entry name" value="Ferrdict_sens_TM"/>
</dbReference>
<keyword evidence="4" id="KW-1185">Reference proteome</keyword>
<dbReference type="InterPro" id="IPR032623">
    <property type="entry name" value="FecR_N"/>
</dbReference>
<dbReference type="Gene3D" id="3.55.50.30">
    <property type="match status" value="1"/>
</dbReference>